<sequence>MDDSAQEFRIKRVSHQGPEAEYWLSQLNEYVLPFFGRDIKQRRKFPLPDDTILLIAEDISQPDIDGKHRAVGSVAIKKLLPGDEQSEGLPDGTRYGEIKRMVVTKEYRGTGVAAKLLETAEDAGKTELGLQCIVVETLRTLKPARRFYEKAGYKERSTFGVYHEEDSVCYEKWV</sequence>
<dbReference type="Proteomes" id="UP000799537">
    <property type="component" value="Unassembled WGS sequence"/>
</dbReference>
<dbReference type="PANTHER" id="PTHR13947:SF37">
    <property type="entry name" value="LD18367P"/>
    <property type="match status" value="1"/>
</dbReference>
<gene>
    <name evidence="3" type="ORF">M409DRAFT_15844</name>
</gene>
<keyword evidence="4" id="KW-1185">Reference proteome</keyword>
<protein>
    <recommendedName>
        <fullName evidence="2">N-acetyltransferase domain-containing protein</fullName>
    </recommendedName>
</protein>
<proteinExistence type="predicted"/>
<dbReference type="InterPro" id="IPR000182">
    <property type="entry name" value="GNAT_dom"/>
</dbReference>
<dbReference type="RefSeq" id="XP_033674453.1">
    <property type="nucleotide sequence ID" value="XM_033803369.1"/>
</dbReference>
<evidence type="ECO:0000256" key="1">
    <source>
        <dbReference type="ARBA" id="ARBA00022679"/>
    </source>
</evidence>
<reference evidence="3" key="1">
    <citation type="journal article" date="2020" name="Stud. Mycol.">
        <title>101 Dothideomycetes genomes: a test case for predicting lifestyles and emergence of pathogens.</title>
        <authorList>
            <person name="Haridas S."/>
            <person name="Albert R."/>
            <person name="Binder M."/>
            <person name="Bloem J."/>
            <person name="Labutti K."/>
            <person name="Salamov A."/>
            <person name="Andreopoulos B."/>
            <person name="Baker S."/>
            <person name="Barry K."/>
            <person name="Bills G."/>
            <person name="Bluhm B."/>
            <person name="Cannon C."/>
            <person name="Castanera R."/>
            <person name="Culley D."/>
            <person name="Daum C."/>
            <person name="Ezra D."/>
            <person name="Gonzalez J."/>
            <person name="Henrissat B."/>
            <person name="Kuo A."/>
            <person name="Liang C."/>
            <person name="Lipzen A."/>
            <person name="Lutzoni F."/>
            <person name="Magnuson J."/>
            <person name="Mondo S."/>
            <person name="Nolan M."/>
            <person name="Ohm R."/>
            <person name="Pangilinan J."/>
            <person name="Park H.-J."/>
            <person name="Ramirez L."/>
            <person name="Alfaro M."/>
            <person name="Sun H."/>
            <person name="Tritt A."/>
            <person name="Yoshinaga Y."/>
            <person name="Zwiers L.-H."/>
            <person name="Turgeon B."/>
            <person name="Goodwin S."/>
            <person name="Spatafora J."/>
            <person name="Crous P."/>
            <person name="Grigoriev I."/>
        </authorList>
    </citation>
    <scope>NUCLEOTIDE SEQUENCE</scope>
    <source>
        <strain evidence="3">ATCC 36951</strain>
    </source>
</reference>
<dbReference type="GO" id="GO:0008080">
    <property type="term" value="F:N-acetyltransferase activity"/>
    <property type="evidence" value="ECO:0007669"/>
    <property type="project" value="InterPro"/>
</dbReference>
<dbReference type="AlphaFoldDB" id="A0A6A6D2B5"/>
<dbReference type="Pfam" id="PF00583">
    <property type="entry name" value="Acetyltransf_1"/>
    <property type="match status" value="1"/>
</dbReference>
<evidence type="ECO:0000313" key="3">
    <source>
        <dbReference type="EMBL" id="KAF2173564.1"/>
    </source>
</evidence>
<dbReference type="CDD" id="cd04301">
    <property type="entry name" value="NAT_SF"/>
    <property type="match status" value="1"/>
</dbReference>
<dbReference type="InterPro" id="IPR016181">
    <property type="entry name" value="Acyl_CoA_acyltransferase"/>
</dbReference>
<evidence type="ECO:0000313" key="4">
    <source>
        <dbReference type="Proteomes" id="UP000799537"/>
    </source>
</evidence>
<accession>A0A6A6D2B5</accession>
<dbReference type="InterPro" id="IPR050769">
    <property type="entry name" value="NAT_camello-type"/>
</dbReference>
<keyword evidence="1" id="KW-0808">Transferase</keyword>
<dbReference type="EMBL" id="ML993579">
    <property type="protein sequence ID" value="KAF2173564.1"/>
    <property type="molecule type" value="Genomic_DNA"/>
</dbReference>
<dbReference type="OrthoDB" id="41532at2759"/>
<dbReference type="Gene3D" id="3.40.630.30">
    <property type="match status" value="1"/>
</dbReference>
<feature type="domain" description="N-acetyltransferase" evidence="2">
    <location>
        <begin position="8"/>
        <end position="174"/>
    </location>
</feature>
<dbReference type="GeneID" id="54556641"/>
<dbReference type="PROSITE" id="PS51186">
    <property type="entry name" value="GNAT"/>
    <property type="match status" value="1"/>
</dbReference>
<dbReference type="PANTHER" id="PTHR13947">
    <property type="entry name" value="GNAT FAMILY N-ACETYLTRANSFERASE"/>
    <property type="match status" value="1"/>
</dbReference>
<organism evidence="3 4">
    <name type="scientific">Zasmidium cellare ATCC 36951</name>
    <dbReference type="NCBI Taxonomy" id="1080233"/>
    <lineage>
        <taxon>Eukaryota</taxon>
        <taxon>Fungi</taxon>
        <taxon>Dikarya</taxon>
        <taxon>Ascomycota</taxon>
        <taxon>Pezizomycotina</taxon>
        <taxon>Dothideomycetes</taxon>
        <taxon>Dothideomycetidae</taxon>
        <taxon>Mycosphaerellales</taxon>
        <taxon>Mycosphaerellaceae</taxon>
        <taxon>Zasmidium</taxon>
    </lineage>
</organism>
<name>A0A6A6D2B5_ZASCE</name>
<dbReference type="SUPFAM" id="SSF55729">
    <property type="entry name" value="Acyl-CoA N-acyltransferases (Nat)"/>
    <property type="match status" value="1"/>
</dbReference>
<evidence type="ECO:0000259" key="2">
    <source>
        <dbReference type="PROSITE" id="PS51186"/>
    </source>
</evidence>